<gene>
    <name evidence="3" type="ORF">GCM10009807_06580</name>
</gene>
<dbReference type="Proteomes" id="UP001500596">
    <property type="component" value="Unassembled WGS sequence"/>
</dbReference>
<organism evidence="3 4">
    <name type="scientific">Microbacterium lacus</name>
    <dbReference type="NCBI Taxonomy" id="415217"/>
    <lineage>
        <taxon>Bacteria</taxon>
        <taxon>Bacillati</taxon>
        <taxon>Actinomycetota</taxon>
        <taxon>Actinomycetes</taxon>
        <taxon>Micrococcales</taxon>
        <taxon>Microbacteriaceae</taxon>
        <taxon>Microbacterium</taxon>
    </lineage>
</organism>
<protein>
    <submittedName>
        <fullName evidence="3">Sugar phosphate isomerase/epimerase</fullName>
    </submittedName>
</protein>
<evidence type="ECO:0000259" key="2">
    <source>
        <dbReference type="Pfam" id="PF01261"/>
    </source>
</evidence>
<name>A0ABN2G4C3_9MICO</name>
<dbReference type="InterPro" id="IPR036237">
    <property type="entry name" value="Xyl_isomerase-like_sf"/>
</dbReference>
<dbReference type="RefSeq" id="WP_344051572.1">
    <property type="nucleotide sequence ID" value="NZ_BAAAPK010000001.1"/>
</dbReference>
<feature type="domain" description="Xylose isomerase-like TIM barrel" evidence="2">
    <location>
        <begin position="27"/>
        <end position="244"/>
    </location>
</feature>
<comment type="caution">
    <text evidence="3">The sequence shown here is derived from an EMBL/GenBank/DDBJ whole genome shotgun (WGS) entry which is preliminary data.</text>
</comment>
<evidence type="ECO:0000313" key="3">
    <source>
        <dbReference type="EMBL" id="GAA1665101.1"/>
    </source>
</evidence>
<dbReference type="GO" id="GO:0016853">
    <property type="term" value="F:isomerase activity"/>
    <property type="evidence" value="ECO:0007669"/>
    <property type="project" value="UniProtKB-KW"/>
</dbReference>
<dbReference type="InterPro" id="IPR050312">
    <property type="entry name" value="IolE/XylAMocC-like"/>
</dbReference>
<dbReference type="Pfam" id="PF01261">
    <property type="entry name" value="AP_endonuc_2"/>
    <property type="match status" value="1"/>
</dbReference>
<dbReference type="Gene3D" id="3.20.20.150">
    <property type="entry name" value="Divalent-metal-dependent TIM barrel enzymes"/>
    <property type="match status" value="1"/>
</dbReference>
<keyword evidence="1" id="KW-0119">Carbohydrate metabolism</keyword>
<keyword evidence="4" id="KW-1185">Reference proteome</keyword>
<accession>A0ABN2G4C3</accession>
<reference evidence="3 4" key="1">
    <citation type="journal article" date="2019" name="Int. J. Syst. Evol. Microbiol.">
        <title>The Global Catalogue of Microorganisms (GCM) 10K type strain sequencing project: providing services to taxonomists for standard genome sequencing and annotation.</title>
        <authorList>
            <consortium name="The Broad Institute Genomics Platform"/>
            <consortium name="The Broad Institute Genome Sequencing Center for Infectious Disease"/>
            <person name="Wu L."/>
            <person name="Ma J."/>
        </authorList>
    </citation>
    <scope>NUCLEOTIDE SEQUENCE [LARGE SCALE GENOMIC DNA]</scope>
    <source>
        <strain evidence="3 4">JCM 15575</strain>
    </source>
</reference>
<sequence length="266" mass="28151">MTTPAISVQLWTVRDELTADADATLASLREIGFRNVEAFGFVTRADELAEAFTRHGLASPTGHASLASGTENPFDPTIAVPTPDEVFQAATKLGMSTVFDPFVAPDRWESVDEIRKTAEALNAAAQIGSGYGIAVGYHNHNQEFTNRIDGRFALEIFAEHLDPAVGLELDLYWASAGGADVAALVERLGDRVVALHVKDGTLDPLPSLGTVPTDQVPAGEGAVALTAALDAAHAAQYAIVEFDAYPGDIWAGVRTGYEFLAARGLS</sequence>
<proteinExistence type="predicted"/>
<dbReference type="PANTHER" id="PTHR12110">
    <property type="entry name" value="HYDROXYPYRUVATE ISOMERASE"/>
    <property type="match status" value="1"/>
</dbReference>
<evidence type="ECO:0000256" key="1">
    <source>
        <dbReference type="ARBA" id="ARBA00023277"/>
    </source>
</evidence>
<dbReference type="InterPro" id="IPR013022">
    <property type="entry name" value="Xyl_isomerase-like_TIM-brl"/>
</dbReference>
<dbReference type="SUPFAM" id="SSF51658">
    <property type="entry name" value="Xylose isomerase-like"/>
    <property type="match status" value="1"/>
</dbReference>
<keyword evidence="3" id="KW-0413">Isomerase</keyword>
<evidence type="ECO:0000313" key="4">
    <source>
        <dbReference type="Proteomes" id="UP001500596"/>
    </source>
</evidence>
<dbReference type="PANTHER" id="PTHR12110:SF41">
    <property type="entry name" value="INOSOSE DEHYDRATASE"/>
    <property type="match status" value="1"/>
</dbReference>
<dbReference type="EMBL" id="BAAAPK010000001">
    <property type="protein sequence ID" value="GAA1665101.1"/>
    <property type="molecule type" value="Genomic_DNA"/>
</dbReference>